<dbReference type="Gene3D" id="3.30.360.10">
    <property type="entry name" value="Dihydrodipicolinate Reductase, domain 2"/>
    <property type="match status" value="1"/>
</dbReference>
<dbReference type="AlphaFoldDB" id="A0A5N0TBZ7"/>
<comment type="caution">
    <text evidence="4">The sequence shown here is derived from an EMBL/GenBank/DDBJ whole genome shotgun (WGS) entry which is preliminary data.</text>
</comment>
<dbReference type="SUPFAM" id="SSF55347">
    <property type="entry name" value="Glyceraldehyde-3-phosphate dehydrogenase-like, C-terminal domain"/>
    <property type="match status" value="1"/>
</dbReference>
<reference evidence="4 5" key="1">
    <citation type="submission" date="2019-09" db="EMBL/GenBank/DDBJ databases">
        <title>Wenzhouxiangella sp. Genome sequencing and assembly.</title>
        <authorList>
            <person name="Zhang R."/>
        </authorList>
    </citation>
    <scope>NUCLEOTIDE SEQUENCE [LARGE SCALE GENOMIC DNA]</scope>
    <source>
        <strain evidence="4 5">W260</strain>
    </source>
</reference>
<evidence type="ECO:0000313" key="4">
    <source>
        <dbReference type="EMBL" id="KAA9131607.1"/>
    </source>
</evidence>
<dbReference type="PROSITE" id="PS51318">
    <property type="entry name" value="TAT"/>
    <property type="match status" value="1"/>
</dbReference>
<dbReference type="EMBL" id="VYXP01000005">
    <property type="protein sequence ID" value="KAA9131607.1"/>
    <property type="molecule type" value="Genomic_DNA"/>
</dbReference>
<feature type="signal peptide" evidence="1">
    <location>
        <begin position="1"/>
        <end position="28"/>
    </location>
</feature>
<evidence type="ECO:0000259" key="3">
    <source>
        <dbReference type="Pfam" id="PF19051"/>
    </source>
</evidence>
<dbReference type="InterPro" id="IPR000683">
    <property type="entry name" value="Gfo/Idh/MocA-like_OxRdtase_N"/>
</dbReference>
<dbReference type="Pfam" id="PF01408">
    <property type="entry name" value="GFO_IDH_MocA"/>
    <property type="match status" value="1"/>
</dbReference>
<dbReference type="Proteomes" id="UP000325372">
    <property type="component" value="Unassembled WGS sequence"/>
</dbReference>
<dbReference type="PANTHER" id="PTHR43818:SF5">
    <property type="entry name" value="OXIDOREDUCTASE FAMILY PROTEIN"/>
    <property type="match status" value="1"/>
</dbReference>
<proteinExistence type="predicted"/>
<sequence>MAPTRRNFLTSTASVGLAASLTSAASYARILGANERINLGFVGLRSRGEALVKSTLSVGGSGVGIPAICDVDSRVLDTAGASILAATGQAPAADADFRRMAGNPDIDAVVIATPDHTHAPFAIMAMQAGKHVYVEKPCSYNARECELLVEAQQRTGRVVQMGNQQRSAPTTIAAIGAIHNGAIGRPYMGKAWYSNKRGSIGTGQAVPVPDWLDWDLWQGPAPRRSYRDNYVHYNWHWFRHWGTGEINNNALHELDICRWALGVGLPDRVTSSGGRFHFQDDWEFYDTQVASYDYAGDCSITWEGRSCNDLKFFGRGRGATIHGTEGSMLIDRNGYIRYDLAGNEVERVDEGATSATTDVVGEGPLVDFHFRNYFDVIRGNGVLHSPIDEGAVSTLMCHLGNIAQDVGRTLEIDTTTGRILGDEQAMAAWSREYQDGWSPEA</sequence>
<dbReference type="PANTHER" id="PTHR43818">
    <property type="entry name" value="BCDNA.GH03377"/>
    <property type="match status" value="1"/>
</dbReference>
<keyword evidence="1" id="KW-0732">Signal</keyword>
<protein>
    <submittedName>
        <fullName evidence="4">Gfo/Idh/MocA family oxidoreductase</fullName>
    </submittedName>
</protein>
<feature type="chain" id="PRO_5024326095" evidence="1">
    <location>
        <begin position="29"/>
        <end position="441"/>
    </location>
</feature>
<dbReference type="SUPFAM" id="SSF51735">
    <property type="entry name" value="NAD(P)-binding Rossmann-fold domains"/>
    <property type="match status" value="1"/>
</dbReference>
<dbReference type="InterPro" id="IPR050463">
    <property type="entry name" value="Gfo/Idh/MocA_oxidrdct_glycsds"/>
</dbReference>
<organism evidence="4 5">
    <name type="scientific">Marinihelvus fidelis</name>
    <dbReference type="NCBI Taxonomy" id="2613842"/>
    <lineage>
        <taxon>Bacteria</taxon>
        <taxon>Pseudomonadati</taxon>
        <taxon>Pseudomonadota</taxon>
        <taxon>Gammaproteobacteria</taxon>
        <taxon>Chromatiales</taxon>
        <taxon>Wenzhouxiangellaceae</taxon>
        <taxon>Marinihelvus</taxon>
    </lineage>
</organism>
<feature type="domain" description="Gfo/Idh/MocA-like oxidoreductase bacterial type C-terminal" evidence="3">
    <location>
        <begin position="204"/>
        <end position="309"/>
    </location>
</feature>
<accession>A0A5N0TBZ7</accession>
<name>A0A5N0TBZ7_9GAMM</name>
<keyword evidence="5" id="KW-1185">Reference proteome</keyword>
<evidence type="ECO:0000256" key="1">
    <source>
        <dbReference type="SAM" id="SignalP"/>
    </source>
</evidence>
<dbReference type="InterPro" id="IPR006311">
    <property type="entry name" value="TAT_signal"/>
</dbReference>
<feature type="domain" description="Gfo/Idh/MocA-like oxidoreductase N-terminal" evidence="2">
    <location>
        <begin position="85"/>
        <end position="162"/>
    </location>
</feature>
<evidence type="ECO:0000259" key="2">
    <source>
        <dbReference type="Pfam" id="PF01408"/>
    </source>
</evidence>
<dbReference type="Gene3D" id="3.40.50.720">
    <property type="entry name" value="NAD(P)-binding Rossmann-like Domain"/>
    <property type="match status" value="1"/>
</dbReference>
<dbReference type="InterPro" id="IPR043906">
    <property type="entry name" value="Gfo/Idh/MocA_OxRdtase_bact_C"/>
</dbReference>
<evidence type="ECO:0000313" key="5">
    <source>
        <dbReference type="Proteomes" id="UP000325372"/>
    </source>
</evidence>
<dbReference type="GO" id="GO:0000166">
    <property type="term" value="F:nucleotide binding"/>
    <property type="evidence" value="ECO:0007669"/>
    <property type="project" value="InterPro"/>
</dbReference>
<dbReference type="Pfam" id="PF19051">
    <property type="entry name" value="GFO_IDH_MocA_C2"/>
    <property type="match status" value="1"/>
</dbReference>
<dbReference type="InterPro" id="IPR036291">
    <property type="entry name" value="NAD(P)-bd_dom_sf"/>
</dbReference>
<gene>
    <name evidence="4" type="ORF">F3N42_09840</name>
</gene>